<dbReference type="PROSITE" id="PS51032">
    <property type="entry name" value="AP2_ERF"/>
    <property type="match status" value="1"/>
</dbReference>
<evidence type="ECO:0000259" key="9">
    <source>
        <dbReference type="PROSITE" id="PS51032"/>
    </source>
</evidence>
<gene>
    <name evidence="10" type="ORF">H6P81_003555</name>
</gene>
<dbReference type="GO" id="GO:0005634">
    <property type="term" value="C:nucleus"/>
    <property type="evidence" value="ECO:0007669"/>
    <property type="project" value="UniProtKB-SubCell"/>
</dbReference>
<dbReference type="Gene3D" id="3.30.730.10">
    <property type="entry name" value="AP2/ERF domain"/>
    <property type="match status" value="1"/>
</dbReference>
<dbReference type="InterPro" id="IPR016177">
    <property type="entry name" value="DNA-bd_dom_sf"/>
</dbReference>
<keyword evidence="6" id="KW-0539">Nucleus</keyword>
<evidence type="ECO:0000256" key="5">
    <source>
        <dbReference type="ARBA" id="ARBA00023163"/>
    </source>
</evidence>
<evidence type="ECO:0000256" key="4">
    <source>
        <dbReference type="ARBA" id="ARBA00023159"/>
    </source>
</evidence>
<keyword evidence="2" id="KW-0805">Transcription regulation</keyword>
<keyword evidence="5" id="KW-0804">Transcription</keyword>
<reference evidence="10 11" key="1">
    <citation type="submission" date="2021-07" db="EMBL/GenBank/DDBJ databases">
        <title>The Aristolochia fimbriata genome: insights into angiosperm evolution, floral development and chemical biosynthesis.</title>
        <authorList>
            <person name="Jiao Y."/>
        </authorList>
    </citation>
    <scope>NUCLEOTIDE SEQUENCE [LARGE SCALE GENOMIC DNA]</scope>
    <source>
        <strain evidence="10">IBCAS-2021</strain>
        <tissue evidence="10">Leaf</tissue>
    </source>
</reference>
<evidence type="ECO:0000256" key="1">
    <source>
        <dbReference type="ARBA" id="ARBA00004123"/>
    </source>
</evidence>
<evidence type="ECO:0000256" key="8">
    <source>
        <dbReference type="SAM" id="MobiDB-lite"/>
    </source>
</evidence>
<evidence type="ECO:0000256" key="2">
    <source>
        <dbReference type="ARBA" id="ARBA00023015"/>
    </source>
</evidence>
<keyword evidence="3" id="KW-0238">DNA-binding</keyword>
<dbReference type="InterPro" id="IPR036955">
    <property type="entry name" value="AP2/ERF_dom_sf"/>
</dbReference>
<comment type="subcellular location">
    <subcellularLocation>
        <location evidence="1">Nucleus</location>
    </subcellularLocation>
</comment>
<dbReference type="InterPro" id="IPR051032">
    <property type="entry name" value="AP2/ERF_TF_ERF_subfamily"/>
</dbReference>
<organism evidence="10 11">
    <name type="scientific">Aristolochia fimbriata</name>
    <name type="common">White veined hardy Dutchman's pipe vine</name>
    <dbReference type="NCBI Taxonomy" id="158543"/>
    <lineage>
        <taxon>Eukaryota</taxon>
        <taxon>Viridiplantae</taxon>
        <taxon>Streptophyta</taxon>
        <taxon>Embryophyta</taxon>
        <taxon>Tracheophyta</taxon>
        <taxon>Spermatophyta</taxon>
        <taxon>Magnoliopsida</taxon>
        <taxon>Magnoliidae</taxon>
        <taxon>Piperales</taxon>
        <taxon>Aristolochiaceae</taxon>
        <taxon>Aristolochia</taxon>
    </lineage>
</organism>
<dbReference type="Proteomes" id="UP000825729">
    <property type="component" value="Unassembled WGS sequence"/>
</dbReference>
<dbReference type="GO" id="GO:0003700">
    <property type="term" value="F:DNA-binding transcription factor activity"/>
    <property type="evidence" value="ECO:0007669"/>
    <property type="project" value="InterPro"/>
</dbReference>
<accession>A0AAV7FGW1</accession>
<dbReference type="InterPro" id="IPR001471">
    <property type="entry name" value="AP2/ERF_dom"/>
</dbReference>
<comment type="similarity">
    <text evidence="7">Belongs to the AP2/ERF transcription factor family. ERF subfamily.</text>
</comment>
<dbReference type="SMART" id="SM00380">
    <property type="entry name" value="AP2"/>
    <property type="match status" value="1"/>
</dbReference>
<evidence type="ECO:0000256" key="7">
    <source>
        <dbReference type="ARBA" id="ARBA00024343"/>
    </source>
</evidence>
<evidence type="ECO:0000256" key="3">
    <source>
        <dbReference type="ARBA" id="ARBA00023125"/>
    </source>
</evidence>
<proteinExistence type="inferred from homology"/>
<dbReference type="PANTHER" id="PTHR31985">
    <property type="entry name" value="ETHYLENE-RESPONSIVE TRANSCRIPTION FACTOR ERF042-RELATED"/>
    <property type="match status" value="1"/>
</dbReference>
<feature type="domain" description="AP2/ERF" evidence="9">
    <location>
        <begin position="30"/>
        <end position="86"/>
    </location>
</feature>
<dbReference type="PRINTS" id="PR00367">
    <property type="entry name" value="ETHRSPELEMNT"/>
</dbReference>
<feature type="compositionally biased region" description="Low complexity" evidence="8">
    <location>
        <begin position="1"/>
        <end position="15"/>
    </location>
</feature>
<protein>
    <recommendedName>
        <fullName evidence="9">AP2/ERF domain-containing protein</fullName>
    </recommendedName>
</protein>
<dbReference type="PANTHER" id="PTHR31985:SF121">
    <property type="entry name" value="ETHYLENE-RESPONSIVE TRANSCRIPTION FACTOR ERF024"/>
    <property type="match status" value="1"/>
</dbReference>
<dbReference type="CDD" id="cd00018">
    <property type="entry name" value="AP2"/>
    <property type="match status" value="1"/>
</dbReference>
<keyword evidence="4" id="KW-0010">Activator</keyword>
<feature type="region of interest" description="Disordered" evidence="8">
    <location>
        <begin position="1"/>
        <end position="30"/>
    </location>
</feature>
<dbReference type="EMBL" id="JAINDJ010000002">
    <property type="protein sequence ID" value="KAG9459047.1"/>
    <property type="molecule type" value="Genomic_DNA"/>
</dbReference>
<dbReference type="GO" id="GO:0003677">
    <property type="term" value="F:DNA binding"/>
    <property type="evidence" value="ECO:0007669"/>
    <property type="project" value="UniProtKB-KW"/>
</dbReference>
<keyword evidence="11" id="KW-1185">Reference proteome</keyword>
<dbReference type="SUPFAM" id="SSF54171">
    <property type="entry name" value="DNA-binding domain"/>
    <property type="match status" value="1"/>
</dbReference>
<evidence type="ECO:0000313" key="10">
    <source>
        <dbReference type="EMBL" id="KAG9459047.1"/>
    </source>
</evidence>
<dbReference type="AlphaFoldDB" id="A0AAV7FGW1"/>
<name>A0AAV7FGW1_ARIFI</name>
<sequence length="205" mass="21863">MARVGGSSASSSGGAPSIAEEDAAGSHPVMYRGVRQRSRKWVAEIREPRTPNRIWLGTYPQPEMAAIAYDVAALALKGGDAKLNFPGCAAELPVPATANPRDIQSTAAAAAAATPLYMLNSTSTTSYSSRLIRWNHHADEEEEEEEEEEEINLLEAVKGKVHGVFTDDTSSSATQNFNSFLPRSPCVCPSNSPQMSSSQKLLGGP</sequence>
<comment type="caution">
    <text evidence="10">The sequence shown here is derived from an EMBL/GenBank/DDBJ whole genome shotgun (WGS) entry which is preliminary data.</text>
</comment>
<evidence type="ECO:0000313" key="11">
    <source>
        <dbReference type="Proteomes" id="UP000825729"/>
    </source>
</evidence>
<evidence type="ECO:0000256" key="6">
    <source>
        <dbReference type="ARBA" id="ARBA00023242"/>
    </source>
</evidence>
<dbReference type="Pfam" id="PF00847">
    <property type="entry name" value="AP2"/>
    <property type="match status" value="1"/>
</dbReference>